<name>A0A432NKF8_9HYPH</name>
<evidence type="ECO:0000313" key="3">
    <source>
        <dbReference type="Proteomes" id="UP000273611"/>
    </source>
</evidence>
<comment type="caution">
    <text evidence="2">The sequence shown here is derived from an EMBL/GenBank/DDBJ whole genome shotgun (WGS) entry which is preliminary data.</text>
</comment>
<protein>
    <submittedName>
        <fullName evidence="2">Uncharacterized protein</fullName>
    </submittedName>
</protein>
<sequence length="73" mass="7847">MLFVVLLLRLKLTDPNAAVKPLRPSKSGTLTECEFLSSCSGHEDRNGSCRSDRAHGQDGVTIRQTAPCAESSS</sequence>
<dbReference type="EMBL" id="RIBW01000009">
    <property type="protein sequence ID" value="RUM00061.1"/>
    <property type="molecule type" value="Genomic_DNA"/>
</dbReference>
<gene>
    <name evidence="2" type="ORF">EEQ99_19615</name>
</gene>
<proteinExistence type="predicted"/>
<dbReference type="AlphaFoldDB" id="A0A432NKF8"/>
<evidence type="ECO:0000313" key="2">
    <source>
        <dbReference type="EMBL" id="RUM00061.1"/>
    </source>
</evidence>
<feature type="compositionally biased region" description="Basic and acidic residues" evidence="1">
    <location>
        <begin position="42"/>
        <end position="56"/>
    </location>
</feature>
<reference evidence="2 3" key="1">
    <citation type="journal article" date="2015" name="Int. J. Syst. Evol. Microbiol.">
        <title>Rhizobium anhuiense sp. nov., isolated from effective nodules of Vicia faba and Pisum sativum.</title>
        <authorList>
            <person name="Zhang Y.J."/>
            <person name="Zheng W.T."/>
            <person name="Everall I."/>
            <person name="Young J.P."/>
            <person name="Zhang X.X."/>
            <person name="Tian C.F."/>
            <person name="Sui X.H."/>
            <person name="Wang E.T."/>
            <person name="Chen W.X."/>
        </authorList>
    </citation>
    <scope>NUCLEOTIDE SEQUENCE [LARGE SCALE GENOMIC DNA]</scope>
    <source>
        <strain evidence="2 3">CCBAU 23252</strain>
    </source>
</reference>
<accession>A0A432NKF8</accession>
<feature type="region of interest" description="Disordered" evidence="1">
    <location>
        <begin position="42"/>
        <end position="73"/>
    </location>
</feature>
<evidence type="ECO:0000256" key="1">
    <source>
        <dbReference type="SAM" id="MobiDB-lite"/>
    </source>
</evidence>
<dbReference type="Proteomes" id="UP000273611">
    <property type="component" value="Unassembled WGS sequence"/>
</dbReference>
<organism evidence="2 3">
    <name type="scientific">Rhizobium anhuiense</name>
    <dbReference type="NCBI Taxonomy" id="1184720"/>
    <lineage>
        <taxon>Bacteria</taxon>
        <taxon>Pseudomonadati</taxon>
        <taxon>Pseudomonadota</taxon>
        <taxon>Alphaproteobacteria</taxon>
        <taxon>Hyphomicrobiales</taxon>
        <taxon>Rhizobiaceae</taxon>
        <taxon>Rhizobium/Agrobacterium group</taxon>
        <taxon>Rhizobium</taxon>
    </lineage>
</organism>